<evidence type="ECO:0000313" key="3">
    <source>
        <dbReference type="Proteomes" id="UP000093514"/>
    </source>
</evidence>
<dbReference type="EMBL" id="LWDV01000005">
    <property type="protein sequence ID" value="OCL28508.1"/>
    <property type="molecule type" value="Genomic_DNA"/>
</dbReference>
<feature type="domain" description="DUF4351" evidence="1">
    <location>
        <begin position="20"/>
        <end position="76"/>
    </location>
</feature>
<gene>
    <name evidence="2" type="ORF">U472_01065</name>
</gene>
<evidence type="ECO:0000313" key="2">
    <source>
        <dbReference type="EMBL" id="OCL28508.1"/>
    </source>
</evidence>
<dbReference type="Pfam" id="PF14261">
    <property type="entry name" value="DUF4351"/>
    <property type="match status" value="1"/>
</dbReference>
<sequence length="77" mass="9216">MLKALKLVEERGVEKGIKIGEERTTRKIVLRLLLKQFGDLEEEYVRVIENKKVEELDIILEKIIDIKEIEELEKYLY</sequence>
<accession>A0A1C0ACY4</accession>
<dbReference type="InterPro" id="IPR025587">
    <property type="entry name" value="DUF4351"/>
</dbReference>
<reference evidence="2 3" key="2">
    <citation type="submission" date="2016-08" db="EMBL/GenBank/DDBJ databases">
        <title>Orenia metallireducens sp. nov. strain Z6, a Novel Metal-reducing Firmicute from the Deep Subsurface.</title>
        <authorList>
            <person name="Maxim B.I."/>
            <person name="Kenneth K."/>
            <person name="Flynn T.M."/>
            <person name="Oloughlin E.J."/>
            <person name="Locke R.A."/>
            <person name="Weber J.R."/>
            <person name="Egan S.M."/>
            <person name="Mackie R.I."/>
            <person name="Cann I.K."/>
        </authorList>
    </citation>
    <scope>NUCLEOTIDE SEQUENCE [LARGE SCALE GENOMIC DNA]</scope>
    <source>
        <strain evidence="2 3">Z6</strain>
    </source>
</reference>
<organism evidence="2 3">
    <name type="scientific">Orenia metallireducens</name>
    <dbReference type="NCBI Taxonomy" id="1413210"/>
    <lineage>
        <taxon>Bacteria</taxon>
        <taxon>Bacillati</taxon>
        <taxon>Bacillota</taxon>
        <taxon>Clostridia</taxon>
        <taxon>Halanaerobiales</taxon>
        <taxon>Halobacteroidaceae</taxon>
        <taxon>Orenia</taxon>
    </lineage>
</organism>
<dbReference type="RefSeq" id="WP_068714643.1">
    <property type="nucleotide sequence ID" value="NZ_LWDV01000005.1"/>
</dbReference>
<reference evidence="3" key="1">
    <citation type="submission" date="2016-07" db="EMBL/GenBank/DDBJ databases">
        <authorList>
            <person name="Florea S."/>
            <person name="Webb J.S."/>
            <person name="Jaromczyk J."/>
            <person name="Schardl C.L."/>
        </authorList>
    </citation>
    <scope>NUCLEOTIDE SEQUENCE [LARGE SCALE GENOMIC DNA]</scope>
    <source>
        <strain evidence="3">Z6</strain>
    </source>
</reference>
<dbReference type="Proteomes" id="UP000093514">
    <property type="component" value="Unassembled WGS sequence"/>
</dbReference>
<comment type="caution">
    <text evidence="2">The sequence shown here is derived from an EMBL/GenBank/DDBJ whole genome shotgun (WGS) entry which is preliminary data.</text>
</comment>
<protein>
    <recommendedName>
        <fullName evidence="1">DUF4351 domain-containing protein</fullName>
    </recommendedName>
</protein>
<name>A0A1C0ACY4_9FIRM</name>
<keyword evidence="3" id="KW-1185">Reference proteome</keyword>
<dbReference type="OrthoDB" id="9968500at2"/>
<evidence type="ECO:0000259" key="1">
    <source>
        <dbReference type="Pfam" id="PF14261"/>
    </source>
</evidence>
<dbReference type="AlphaFoldDB" id="A0A1C0ACY4"/>
<proteinExistence type="predicted"/>